<evidence type="ECO:0000313" key="3">
    <source>
        <dbReference type="Proteomes" id="UP000231962"/>
    </source>
</evidence>
<dbReference type="EMBL" id="NPDZ01000005">
    <property type="protein sequence ID" value="PJZ73225.1"/>
    <property type="molecule type" value="Genomic_DNA"/>
</dbReference>
<evidence type="ECO:0000313" key="4">
    <source>
        <dbReference type="Proteomes" id="UP000231990"/>
    </source>
</evidence>
<protein>
    <submittedName>
        <fullName evidence="2">Uncharacterized protein</fullName>
    </submittedName>
</protein>
<dbReference type="RefSeq" id="WP_100713374.1">
    <property type="nucleotide sequence ID" value="NZ_NPDY01000005.1"/>
</dbReference>
<keyword evidence="3" id="KW-1185">Reference proteome</keyword>
<dbReference type="OrthoDB" id="335488at2"/>
<organism evidence="2 4">
    <name type="scientific">Leptospira perolatii</name>
    <dbReference type="NCBI Taxonomy" id="2023191"/>
    <lineage>
        <taxon>Bacteria</taxon>
        <taxon>Pseudomonadati</taxon>
        <taxon>Spirochaetota</taxon>
        <taxon>Spirochaetia</taxon>
        <taxon>Leptospirales</taxon>
        <taxon>Leptospiraceae</taxon>
        <taxon>Leptospira</taxon>
    </lineage>
</organism>
<dbReference type="EMBL" id="NPDY01000005">
    <property type="protein sequence ID" value="PJZ70037.1"/>
    <property type="molecule type" value="Genomic_DNA"/>
</dbReference>
<accession>A0A2M9ZMG5</accession>
<sequence length="121" mass="13871">MRLNEPLSGYGAASDQIRRSLIEHPHTLTNMIAENARAVRDADVQKKYAVRMYTELVSLSPEYRERMRESYSQRIGEIQKEIRSFKGPRPEGGKERIVSYDSGGRKTVYNIPLQSKIDVLA</sequence>
<proteinExistence type="predicted"/>
<gene>
    <name evidence="1" type="ORF">CH360_07310</name>
    <name evidence="2" type="ORF">CH373_09565</name>
</gene>
<comment type="caution">
    <text evidence="2">The sequence shown here is derived from an EMBL/GenBank/DDBJ whole genome shotgun (WGS) entry which is preliminary data.</text>
</comment>
<dbReference type="AlphaFoldDB" id="A0A2M9ZMG5"/>
<dbReference type="Proteomes" id="UP000231990">
    <property type="component" value="Unassembled WGS sequence"/>
</dbReference>
<evidence type="ECO:0000313" key="1">
    <source>
        <dbReference type="EMBL" id="PJZ70037.1"/>
    </source>
</evidence>
<name>A0A2M9ZMG5_9LEPT</name>
<dbReference type="Proteomes" id="UP000231962">
    <property type="component" value="Unassembled WGS sequence"/>
</dbReference>
<reference evidence="3 4" key="1">
    <citation type="submission" date="2017-07" db="EMBL/GenBank/DDBJ databases">
        <title>Leptospira spp. isolated from tropical soils.</title>
        <authorList>
            <person name="Thibeaux R."/>
            <person name="Iraola G."/>
            <person name="Ferres I."/>
            <person name="Bierque E."/>
            <person name="Girault D."/>
            <person name="Soupe-Gilbert M.-E."/>
            <person name="Picardeau M."/>
            <person name="Goarant C."/>
        </authorList>
    </citation>
    <scope>NUCLEOTIDE SEQUENCE [LARGE SCALE GENOMIC DNA]</scope>
    <source>
        <strain evidence="2 4">FH1-B-B1</strain>
        <strain evidence="1 3">FH1-B-C1</strain>
    </source>
</reference>
<evidence type="ECO:0000313" key="2">
    <source>
        <dbReference type="EMBL" id="PJZ73225.1"/>
    </source>
</evidence>